<feature type="region of interest" description="Disordered" evidence="1">
    <location>
        <begin position="75"/>
        <end position="119"/>
    </location>
</feature>
<sequence length="119" mass="12689">ALTRSARAKVPVKKSGTAEECKMVVLEVLDREYFFSFPSAEDATGWAGVLSETAEAERASRSISVEGGLSCAGGMRLDIGEGQDVRDQADMEEEAEGEGEGEGEREVPDAEECVTVEAQ</sequence>
<proteinExistence type="predicted"/>
<evidence type="ECO:0000313" key="3">
    <source>
        <dbReference type="Proteomes" id="UP000265618"/>
    </source>
</evidence>
<evidence type="ECO:0000313" key="2">
    <source>
        <dbReference type="EMBL" id="GIQ83795.1"/>
    </source>
</evidence>
<gene>
    <name evidence="2" type="ORF">KIPB_005167</name>
</gene>
<name>A0A9K3CWM2_9EUKA</name>
<organism evidence="2 3">
    <name type="scientific">Kipferlia bialata</name>
    <dbReference type="NCBI Taxonomy" id="797122"/>
    <lineage>
        <taxon>Eukaryota</taxon>
        <taxon>Metamonada</taxon>
        <taxon>Carpediemonas-like organisms</taxon>
        <taxon>Kipferlia</taxon>
    </lineage>
</organism>
<keyword evidence="3" id="KW-1185">Reference proteome</keyword>
<comment type="caution">
    <text evidence="2">The sequence shown here is derived from an EMBL/GenBank/DDBJ whole genome shotgun (WGS) entry which is preliminary data.</text>
</comment>
<evidence type="ECO:0008006" key="4">
    <source>
        <dbReference type="Google" id="ProtNLM"/>
    </source>
</evidence>
<evidence type="ECO:0000256" key="1">
    <source>
        <dbReference type="SAM" id="MobiDB-lite"/>
    </source>
</evidence>
<reference evidence="2 3" key="1">
    <citation type="journal article" date="2018" name="PLoS ONE">
        <title>The draft genome of Kipferlia bialata reveals reductive genome evolution in fornicate parasites.</title>
        <authorList>
            <person name="Tanifuji G."/>
            <person name="Takabayashi S."/>
            <person name="Kume K."/>
            <person name="Takagi M."/>
            <person name="Nakayama T."/>
            <person name="Kamikawa R."/>
            <person name="Inagaki Y."/>
            <person name="Hashimoto T."/>
        </authorList>
    </citation>
    <scope>NUCLEOTIDE SEQUENCE [LARGE SCALE GENOMIC DNA]</scope>
    <source>
        <strain evidence="2">NY0173</strain>
    </source>
</reference>
<protein>
    <recommendedName>
        <fullName evidence="4">PH domain-containing protein</fullName>
    </recommendedName>
</protein>
<dbReference type="AlphaFoldDB" id="A0A9K3CWM2"/>
<dbReference type="EMBL" id="BDIP01001183">
    <property type="protein sequence ID" value="GIQ83795.1"/>
    <property type="molecule type" value="Genomic_DNA"/>
</dbReference>
<feature type="compositionally biased region" description="Acidic residues" evidence="1">
    <location>
        <begin position="109"/>
        <end position="119"/>
    </location>
</feature>
<feature type="compositionally biased region" description="Acidic residues" evidence="1">
    <location>
        <begin position="90"/>
        <end position="101"/>
    </location>
</feature>
<accession>A0A9K3CWM2</accession>
<dbReference type="Proteomes" id="UP000265618">
    <property type="component" value="Unassembled WGS sequence"/>
</dbReference>
<feature type="non-terminal residue" evidence="2">
    <location>
        <position position="1"/>
    </location>
</feature>